<evidence type="ECO:0000313" key="5">
    <source>
        <dbReference type="EMBL" id="PIT95521.1"/>
    </source>
</evidence>
<dbReference type="Gene3D" id="3.90.1180.10">
    <property type="entry name" value="Ribosomal protein L13"/>
    <property type="match status" value="1"/>
</dbReference>
<dbReference type="InterPro" id="IPR005823">
    <property type="entry name" value="Ribosomal_uL13_bac-type"/>
</dbReference>
<evidence type="ECO:0000256" key="4">
    <source>
        <dbReference type="ARBA" id="ARBA00035499"/>
    </source>
</evidence>
<keyword evidence="2 5" id="KW-0689">Ribosomal protein</keyword>
<dbReference type="PIRSF" id="PIRSF002181">
    <property type="entry name" value="Ribosomal_L13"/>
    <property type="match status" value="1"/>
</dbReference>
<feature type="non-terminal residue" evidence="5">
    <location>
        <position position="133"/>
    </location>
</feature>
<evidence type="ECO:0000256" key="2">
    <source>
        <dbReference type="ARBA" id="ARBA00022980"/>
    </source>
</evidence>
<keyword evidence="3" id="KW-0687">Ribonucleoprotein</keyword>
<accession>A0A2M6WRW9</accession>
<reference evidence="6" key="1">
    <citation type="submission" date="2017-09" db="EMBL/GenBank/DDBJ databases">
        <title>Depth-based differentiation of microbial function through sediment-hosted aquifers and enrichment of novel symbionts in the deep terrestrial subsurface.</title>
        <authorList>
            <person name="Probst A.J."/>
            <person name="Ladd B."/>
            <person name="Jarett J.K."/>
            <person name="Geller-Mcgrath D.E."/>
            <person name="Sieber C.M.K."/>
            <person name="Emerson J.B."/>
            <person name="Anantharaman K."/>
            <person name="Thomas B.C."/>
            <person name="Malmstrom R."/>
            <person name="Stieglmeier M."/>
            <person name="Klingl A."/>
            <person name="Woyke T."/>
            <person name="Ryan C.M."/>
            <person name="Banfield J.F."/>
        </authorList>
    </citation>
    <scope>NUCLEOTIDE SEQUENCE [LARGE SCALE GENOMIC DNA]</scope>
</reference>
<dbReference type="Pfam" id="PF00572">
    <property type="entry name" value="Ribosomal_L13"/>
    <property type="match status" value="1"/>
</dbReference>
<dbReference type="GO" id="GO:0003729">
    <property type="term" value="F:mRNA binding"/>
    <property type="evidence" value="ECO:0007669"/>
    <property type="project" value="TreeGrafter"/>
</dbReference>
<dbReference type="InterPro" id="IPR005822">
    <property type="entry name" value="Ribosomal_uL13"/>
</dbReference>
<dbReference type="CDD" id="cd00392">
    <property type="entry name" value="Ribosomal_L13"/>
    <property type="match status" value="1"/>
</dbReference>
<comment type="caution">
    <text evidence="5">The sequence shown here is derived from an EMBL/GenBank/DDBJ whole genome shotgun (WGS) entry which is preliminary data.</text>
</comment>
<dbReference type="AlphaFoldDB" id="A0A2M6WRW9"/>
<dbReference type="HAMAP" id="MF_01366">
    <property type="entry name" value="Ribosomal_uL13"/>
    <property type="match status" value="1"/>
</dbReference>
<evidence type="ECO:0000256" key="1">
    <source>
        <dbReference type="ARBA" id="ARBA00006227"/>
    </source>
</evidence>
<dbReference type="PANTHER" id="PTHR11545">
    <property type="entry name" value="RIBOSOMAL PROTEIN L13"/>
    <property type="match status" value="1"/>
</dbReference>
<evidence type="ECO:0000256" key="3">
    <source>
        <dbReference type="ARBA" id="ARBA00023274"/>
    </source>
</evidence>
<gene>
    <name evidence="5" type="primary">rplM</name>
    <name evidence="5" type="ORF">COT96_00830</name>
</gene>
<dbReference type="GO" id="GO:0005840">
    <property type="term" value="C:ribosome"/>
    <property type="evidence" value="ECO:0007669"/>
    <property type="project" value="UniProtKB-KW"/>
</dbReference>
<dbReference type="InterPro" id="IPR036899">
    <property type="entry name" value="Ribosomal_uL13_sf"/>
</dbReference>
<evidence type="ECO:0000313" key="6">
    <source>
        <dbReference type="Proteomes" id="UP000228964"/>
    </source>
</evidence>
<dbReference type="GO" id="GO:0006412">
    <property type="term" value="P:translation"/>
    <property type="evidence" value="ECO:0007669"/>
    <property type="project" value="InterPro"/>
</dbReference>
<comment type="similarity">
    <text evidence="1">Belongs to the universal ribosomal protein uL13 family.</text>
</comment>
<sequence length="133" mass="15362">MTEKEIIRNMGRDFIAKKPVKTERKLHKIDATNQSVGRLASQIAVILRGKNKPAYQPHLDLGDIVEVANIKKLKFTGKKMEQKKYYHYSGYQSGLKTAKMSDIFKTNPGEILKRAVKQMLPPTRLRQQILRRL</sequence>
<dbReference type="SUPFAM" id="SSF52161">
    <property type="entry name" value="Ribosomal protein L13"/>
    <property type="match status" value="1"/>
</dbReference>
<dbReference type="GO" id="GO:0003735">
    <property type="term" value="F:structural constituent of ribosome"/>
    <property type="evidence" value="ECO:0007669"/>
    <property type="project" value="InterPro"/>
</dbReference>
<dbReference type="NCBIfam" id="TIGR01066">
    <property type="entry name" value="rplM_bact"/>
    <property type="match status" value="1"/>
</dbReference>
<dbReference type="GO" id="GO:0017148">
    <property type="term" value="P:negative regulation of translation"/>
    <property type="evidence" value="ECO:0007669"/>
    <property type="project" value="TreeGrafter"/>
</dbReference>
<dbReference type="EMBL" id="PFAO01000018">
    <property type="protein sequence ID" value="PIT95521.1"/>
    <property type="molecule type" value="Genomic_DNA"/>
</dbReference>
<dbReference type="PANTHER" id="PTHR11545:SF2">
    <property type="entry name" value="LARGE RIBOSOMAL SUBUNIT PROTEIN UL13M"/>
    <property type="match status" value="1"/>
</dbReference>
<dbReference type="Proteomes" id="UP000228964">
    <property type="component" value="Unassembled WGS sequence"/>
</dbReference>
<protein>
    <recommendedName>
        <fullName evidence="4">50S ribosomal protein L13</fullName>
    </recommendedName>
</protein>
<dbReference type="GO" id="GO:1990904">
    <property type="term" value="C:ribonucleoprotein complex"/>
    <property type="evidence" value="ECO:0007669"/>
    <property type="project" value="UniProtKB-KW"/>
</dbReference>
<name>A0A2M6WRW9_9BACT</name>
<proteinExistence type="inferred from homology"/>
<organism evidence="5 6">
    <name type="scientific">Candidatus Falkowbacteria bacterium CG10_big_fil_rev_8_21_14_0_10_38_22</name>
    <dbReference type="NCBI Taxonomy" id="1974564"/>
    <lineage>
        <taxon>Bacteria</taxon>
        <taxon>Candidatus Falkowiibacteriota</taxon>
    </lineage>
</organism>